<protein>
    <submittedName>
        <fullName evidence="4">Uncharacterized protein</fullName>
    </submittedName>
</protein>
<evidence type="ECO:0000313" key="4">
    <source>
        <dbReference type="EMBL" id="KAG6507129.1"/>
    </source>
</evidence>
<keyword evidence="2" id="KW-0808">Transferase</keyword>
<evidence type="ECO:0000256" key="1">
    <source>
        <dbReference type="ARBA" id="ARBA00009861"/>
    </source>
</evidence>
<dbReference type="Pfam" id="PF02458">
    <property type="entry name" value="Transferase"/>
    <property type="match status" value="1"/>
</dbReference>
<dbReference type="AlphaFoldDB" id="A0A8J5GVH9"/>
<organism evidence="4 5">
    <name type="scientific">Zingiber officinale</name>
    <name type="common">Ginger</name>
    <name type="synonym">Amomum zingiber</name>
    <dbReference type="NCBI Taxonomy" id="94328"/>
    <lineage>
        <taxon>Eukaryota</taxon>
        <taxon>Viridiplantae</taxon>
        <taxon>Streptophyta</taxon>
        <taxon>Embryophyta</taxon>
        <taxon>Tracheophyta</taxon>
        <taxon>Spermatophyta</taxon>
        <taxon>Magnoliopsida</taxon>
        <taxon>Liliopsida</taxon>
        <taxon>Zingiberales</taxon>
        <taxon>Zingiberaceae</taxon>
        <taxon>Zingiber</taxon>
    </lineage>
</organism>
<evidence type="ECO:0000313" key="5">
    <source>
        <dbReference type="Proteomes" id="UP000734854"/>
    </source>
</evidence>
<gene>
    <name evidence="4" type="ORF">ZIOFF_032470</name>
</gene>
<dbReference type="GO" id="GO:0016747">
    <property type="term" value="F:acyltransferase activity, transferring groups other than amino-acyl groups"/>
    <property type="evidence" value="ECO:0007669"/>
    <property type="project" value="TreeGrafter"/>
</dbReference>
<dbReference type="PANTHER" id="PTHR31642">
    <property type="entry name" value="TRICHOTHECENE 3-O-ACETYLTRANSFERASE"/>
    <property type="match status" value="1"/>
</dbReference>
<name>A0A8J5GVH9_ZINOF</name>
<keyword evidence="5" id="KW-1185">Reference proteome</keyword>
<dbReference type="InterPro" id="IPR023213">
    <property type="entry name" value="CAT-like_dom_sf"/>
</dbReference>
<evidence type="ECO:0000256" key="3">
    <source>
        <dbReference type="ARBA" id="ARBA00023315"/>
    </source>
</evidence>
<comment type="caution">
    <text evidence="4">The sequence shown here is derived from an EMBL/GenBank/DDBJ whole genome shotgun (WGS) entry which is preliminary data.</text>
</comment>
<dbReference type="PANTHER" id="PTHR31642:SF266">
    <property type="entry name" value="HXXXD-TYPE ACYL-TRANSFERASE FAMILY PROTEIN"/>
    <property type="match status" value="1"/>
</dbReference>
<comment type="similarity">
    <text evidence="1">Belongs to the plant acyltransferase family.</text>
</comment>
<proteinExistence type="inferred from homology"/>
<accession>A0A8J5GVH9</accession>
<dbReference type="Proteomes" id="UP000734854">
    <property type="component" value="Unassembled WGS sequence"/>
</dbReference>
<evidence type="ECO:0000256" key="2">
    <source>
        <dbReference type="ARBA" id="ARBA00022679"/>
    </source>
</evidence>
<keyword evidence="3" id="KW-0012">Acyltransferase</keyword>
<dbReference type="Gene3D" id="3.30.559.10">
    <property type="entry name" value="Chloramphenicol acetyltransferase-like domain"/>
    <property type="match status" value="2"/>
</dbReference>
<sequence>MHSHTATVSVRRARTRLASHRPTMGVRRSYTVTIRAAETIAPAERRPEHRLPMSNLDLLLPPMDVGVFFCYEKPMRSLEAMVAVLSVSLAQALSTYYPFGGEVVANSLGEPEVLCNGRGVDFAAAYADVELRELALGDPDDSVEGKLMPKKKAGVFCVQATGLKCGGLVLACKFDHRVADAYSANMFLVFWSDLATFGHGTRLPSFCRTLLSPRLPLRIHASIDRLFVPVSSLPPPPIRPPLPADLFVNRIYYITNADIVSLQSSTRGRTKVEAFTAYLWRALAKAAEAEGERWCRMGAVVDGRTRLSAAMGNYFGNVLSIPFGSMEVAELRGMGLGEVAERVRGWLRPATTEDHFRALVDWVEAHRPEPAVARIYMGEAEGGLACVVSSGRAFPVQEVEFGWGKPAFGSYHFPWGGTSGYVMPMPSARGNGDWIVYAHLRKSVVAVLEAEQPPAFRPLTPDYYLTDIN</sequence>
<dbReference type="EMBL" id="JACMSC010000009">
    <property type="protein sequence ID" value="KAG6507129.1"/>
    <property type="molecule type" value="Genomic_DNA"/>
</dbReference>
<dbReference type="InterPro" id="IPR050317">
    <property type="entry name" value="Plant_Fungal_Acyltransferase"/>
</dbReference>
<reference evidence="4 5" key="1">
    <citation type="submission" date="2020-08" db="EMBL/GenBank/DDBJ databases">
        <title>Plant Genome Project.</title>
        <authorList>
            <person name="Zhang R.-G."/>
        </authorList>
    </citation>
    <scope>NUCLEOTIDE SEQUENCE [LARGE SCALE GENOMIC DNA]</scope>
    <source>
        <tissue evidence="4">Rhizome</tissue>
    </source>
</reference>